<keyword evidence="1" id="KW-0812">Transmembrane</keyword>
<protein>
    <recommendedName>
        <fullName evidence="4">Secreted peptide</fullName>
    </recommendedName>
</protein>
<sequence length="93" mass="10535">MQCYRTWVCALVAMSCVYFLHYAVSLKSIYLLTYLPVATISMANYVICFTTLHSPPPLHSHHIQLHPFNLPVNLLPVILLHLKPISISLPHPA</sequence>
<keyword evidence="3" id="KW-1185">Reference proteome</keyword>
<evidence type="ECO:0008006" key="4">
    <source>
        <dbReference type="Google" id="ProtNLM"/>
    </source>
</evidence>
<feature type="transmembrane region" description="Helical" evidence="1">
    <location>
        <begin position="30"/>
        <end position="52"/>
    </location>
</feature>
<keyword evidence="1" id="KW-1133">Transmembrane helix</keyword>
<dbReference type="EMBL" id="JAWWNJ010000028">
    <property type="protein sequence ID" value="KAK7028400.1"/>
    <property type="molecule type" value="Genomic_DNA"/>
</dbReference>
<evidence type="ECO:0000313" key="3">
    <source>
        <dbReference type="Proteomes" id="UP001362999"/>
    </source>
</evidence>
<feature type="transmembrane region" description="Helical" evidence="1">
    <location>
        <begin position="7"/>
        <end position="24"/>
    </location>
</feature>
<dbReference type="Proteomes" id="UP001362999">
    <property type="component" value="Unassembled WGS sequence"/>
</dbReference>
<dbReference type="PROSITE" id="PS51257">
    <property type="entry name" value="PROKAR_LIPOPROTEIN"/>
    <property type="match status" value="1"/>
</dbReference>
<keyword evidence="1" id="KW-0472">Membrane</keyword>
<comment type="caution">
    <text evidence="2">The sequence shown here is derived from an EMBL/GenBank/DDBJ whole genome shotgun (WGS) entry which is preliminary data.</text>
</comment>
<accession>A0AAW0BP36</accession>
<reference evidence="2 3" key="1">
    <citation type="journal article" date="2024" name="J Genomics">
        <title>Draft genome sequencing and assembly of Favolaschia claudopus CIRM-BRFM 2984 isolated from oak limbs.</title>
        <authorList>
            <person name="Navarro D."/>
            <person name="Drula E."/>
            <person name="Chaduli D."/>
            <person name="Cazenave R."/>
            <person name="Ahrendt S."/>
            <person name="Wang J."/>
            <person name="Lipzen A."/>
            <person name="Daum C."/>
            <person name="Barry K."/>
            <person name="Grigoriev I.V."/>
            <person name="Favel A."/>
            <person name="Rosso M.N."/>
            <person name="Martin F."/>
        </authorList>
    </citation>
    <scope>NUCLEOTIDE SEQUENCE [LARGE SCALE GENOMIC DNA]</scope>
    <source>
        <strain evidence="2 3">CIRM-BRFM 2984</strain>
    </source>
</reference>
<dbReference type="AlphaFoldDB" id="A0AAW0BP36"/>
<proteinExistence type="predicted"/>
<evidence type="ECO:0000313" key="2">
    <source>
        <dbReference type="EMBL" id="KAK7028400.1"/>
    </source>
</evidence>
<evidence type="ECO:0000256" key="1">
    <source>
        <dbReference type="SAM" id="Phobius"/>
    </source>
</evidence>
<organism evidence="2 3">
    <name type="scientific">Favolaschia claudopus</name>
    <dbReference type="NCBI Taxonomy" id="2862362"/>
    <lineage>
        <taxon>Eukaryota</taxon>
        <taxon>Fungi</taxon>
        <taxon>Dikarya</taxon>
        <taxon>Basidiomycota</taxon>
        <taxon>Agaricomycotina</taxon>
        <taxon>Agaricomycetes</taxon>
        <taxon>Agaricomycetidae</taxon>
        <taxon>Agaricales</taxon>
        <taxon>Marasmiineae</taxon>
        <taxon>Mycenaceae</taxon>
        <taxon>Favolaschia</taxon>
    </lineage>
</organism>
<name>A0AAW0BP36_9AGAR</name>
<gene>
    <name evidence="2" type="ORF">R3P38DRAFT_2935992</name>
</gene>